<gene>
    <name evidence="3" type="ORF">D7Z54_13580</name>
</gene>
<dbReference type="EMBL" id="RBVX01000012">
    <property type="protein sequence ID" value="RSL32772.1"/>
    <property type="molecule type" value="Genomic_DNA"/>
</dbReference>
<dbReference type="AlphaFoldDB" id="A0A428N396"/>
<comment type="caution">
    <text evidence="3">The sequence shown here is derived from an EMBL/GenBank/DDBJ whole genome shotgun (WGS) entry which is preliminary data.</text>
</comment>
<dbReference type="GO" id="GO:0015074">
    <property type="term" value="P:DNA integration"/>
    <property type="evidence" value="ECO:0007669"/>
    <property type="project" value="InterPro"/>
</dbReference>
<dbReference type="InterPro" id="IPR013762">
    <property type="entry name" value="Integrase-like_cat_sf"/>
</dbReference>
<organism evidence="3 4">
    <name type="scientific">Salibacterium salarium</name>
    <dbReference type="NCBI Taxonomy" id="284579"/>
    <lineage>
        <taxon>Bacteria</taxon>
        <taxon>Bacillati</taxon>
        <taxon>Bacillota</taxon>
        <taxon>Bacilli</taxon>
        <taxon>Bacillales</taxon>
        <taxon>Bacillaceae</taxon>
    </lineage>
</organism>
<evidence type="ECO:0000259" key="2">
    <source>
        <dbReference type="PROSITE" id="PS51898"/>
    </source>
</evidence>
<reference evidence="3 4" key="1">
    <citation type="submission" date="2018-10" db="EMBL/GenBank/DDBJ databases">
        <title>Draft genome sequence of Bacillus salarius IM0101, isolated from a hypersaline soil in Inner Mongolia, China.</title>
        <authorList>
            <person name="Yamprayoonswat W."/>
            <person name="Boonvisut S."/>
            <person name="Jumpathong W."/>
            <person name="Sittihan S."/>
            <person name="Ruangsuj P."/>
            <person name="Wanthongcharoen S."/>
            <person name="Thongpramul N."/>
            <person name="Pimmason S."/>
            <person name="Yu B."/>
            <person name="Yasawong M."/>
        </authorList>
    </citation>
    <scope>NUCLEOTIDE SEQUENCE [LARGE SCALE GENOMIC DNA]</scope>
    <source>
        <strain evidence="3 4">IM0101</strain>
    </source>
</reference>
<dbReference type="InterPro" id="IPR050090">
    <property type="entry name" value="Tyrosine_recombinase_XerCD"/>
</dbReference>
<evidence type="ECO:0000256" key="1">
    <source>
        <dbReference type="ARBA" id="ARBA00023172"/>
    </source>
</evidence>
<dbReference type="Gene3D" id="1.10.443.10">
    <property type="entry name" value="Intergrase catalytic core"/>
    <property type="match status" value="1"/>
</dbReference>
<dbReference type="Pfam" id="PF00589">
    <property type="entry name" value="Phage_integrase"/>
    <property type="match status" value="1"/>
</dbReference>
<dbReference type="CDD" id="cd01189">
    <property type="entry name" value="INT_ICEBs1_C_like"/>
    <property type="match status" value="1"/>
</dbReference>
<dbReference type="InterPro" id="IPR002104">
    <property type="entry name" value="Integrase_catalytic"/>
</dbReference>
<keyword evidence="4" id="KW-1185">Reference proteome</keyword>
<dbReference type="InterPro" id="IPR011010">
    <property type="entry name" value="DNA_brk_join_enz"/>
</dbReference>
<sequence>MLLIETGMRKGEATALQWTDIDLKNGRIDINKSLDFQPDKPEEIFGDPKTYRSTRTITIRQSVINDLKFHQKYQNQNKLALKDHYNHELNLVLCRNDGGHMPKSSLFNAFERILKRAGIPRIPIHSLRHTHAVLLLEAGDDIKYIQKRLGHGSMQITSDVYAHISDKIESDSLSRFDDHMNKINE</sequence>
<dbReference type="OrthoDB" id="9803188at2"/>
<dbReference type="GO" id="GO:0003677">
    <property type="term" value="F:DNA binding"/>
    <property type="evidence" value="ECO:0007669"/>
    <property type="project" value="InterPro"/>
</dbReference>
<dbReference type="Proteomes" id="UP000275076">
    <property type="component" value="Unassembled WGS sequence"/>
</dbReference>
<protein>
    <submittedName>
        <fullName evidence="3">Site-specific integrase</fullName>
    </submittedName>
</protein>
<keyword evidence="1" id="KW-0233">DNA recombination</keyword>
<dbReference type="PANTHER" id="PTHR30349">
    <property type="entry name" value="PHAGE INTEGRASE-RELATED"/>
    <property type="match status" value="1"/>
</dbReference>
<proteinExistence type="predicted"/>
<accession>A0A428N396</accession>
<evidence type="ECO:0000313" key="4">
    <source>
        <dbReference type="Proteomes" id="UP000275076"/>
    </source>
</evidence>
<name>A0A428N396_9BACI</name>
<feature type="domain" description="Tyr recombinase" evidence="2">
    <location>
        <begin position="1"/>
        <end position="175"/>
    </location>
</feature>
<dbReference type="SUPFAM" id="SSF56349">
    <property type="entry name" value="DNA breaking-rejoining enzymes"/>
    <property type="match status" value="1"/>
</dbReference>
<dbReference type="PROSITE" id="PS51898">
    <property type="entry name" value="TYR_RECOMBINASE"/>
    <property type="match status" value="1"/>
</dbReference>
<evidence type="ECO:0000313" key="3">
    <source>
        <dbReference type="EMBL" id="RSL32772.1"/>
    </source>
</evidence>
<dbReference type="PANTHER" id="PTHR30349:SF64">
    <property type="entry name" value="PROPHAGE INTEGRASE INTD-RELATED"/>
    <property type="match status" value="1"/>
</dbReference>
<dbReference type="GO" id="GO:0006310">
    <property type="term" value="P:DNA recombination"/>
    <property type="evidence" value="ECO:0007669"/>
    <property type="project" value="UniProtKB-KW"/>
</dbReference>